<reference evidence="1 2" key="1">
    <citation type="submission" date="2016-10" db="EMBL/GenBank/DDBJ databases">
        <authorList>
            <person name="de Groot N.N."/>
        </authorList>
    </citation>
    <scope>NUCLEOTIDE SEQUENCE [LARGE SCALE GENOMIC DNA]</scope>
    <source>
        <strain evidence="1 2">CGMCC 4.3143</strain>
    </source>
</reference>
<dbReference type="EMBL" id="FNBE01000006">
    <property type="protein sequence ID" value="SDF71314.1"/>
    <property type="molecule type" value="Genomic_DNA"/>
</dbReference>
<proteinExistence type="predicted"/>
<dbReference type="OrthoDB" id="3574036at2"/>
<name>A0A1G7NBE0_PSEOR</name>
<evidence type="ECO:0000313" key="2">
    <source>
        <dbReference type="Proteomes" id="UP000198967"/>
    </source>
</evidence>
<organism evidence="1 2">
    <name type="scientific">Pseudonocardia oroxyli</name>
    <dbReference type="NCBI Taxonomy" id="366584"/>
    <lineage>
        <taxon>Bacteria</taxon>
        <taxon>Bacillati</taxon>
        <taxon>Actinomycetota</taxon>
        <taxon>Actinomycetes</taxon>
        <taxon>Pseudonocardiales</taxon>
        <taxon>Pseudonocardiaceae</taxon>
        <taxon>Pseudonocardia</taxon>
    </lineage>
</organism>
<dbReference type="RefSeq" id="WP_093082122.1">
    <property type="nucleotide sequence ID" value="NZ_FNBE01000006.1"/>
</dbReference>
<dbReference type="STRING" id="366584.SAMN05216377_106191"/>
<keyword evidence="2" id="KW-1185">Reference proteome</keyword>
<dbReference type="Proteomes" id="UP000198967">
    <property type="component" value="Unassembled WGS sequence"/>
</dbReference>
<protein>
    <submittedName>
        <fullName evidence="1">Uncharacterized protein</fullName>
    </submittedName>
</protein>
<gene>
    <name evidence="1" type="ORF">SAMN05216377_106191</name>
</gene>
<dbReference type="AlphaFoldDB" id="A0A1G7NBE0"/>
<evidence type="ECO:0000313" key="1">
    <source>
        <dbReference type="EMBL" id="SDF71314.1"/>
    </source>
</evidence>
<accession>A0A1G7NBE0</accession>
<sequence>MELTRLACPAECRGDRARRDHHDRLLAVETDPDAVVELFETAVTWAELEYPAESTIPPAQWVEFAEKHRWQDPDRALRIFLLAADIARRGARTPVQPHARAVGDGVCPTLVPAPRHLRLAE</sequence>